<keyword evidence="2" id="KW-1185">Reference proteome</keyword>
<organism evidence="1 2">
    <name type="scientific">Tenacibaculum gallaicum</name>
    <dbReference type="NCBI Taxonomy" id="561505"/>
    <lineage>
        <taxon>Bacteria</taxon>
        <taxon>Pseudomonadati</taxon>
        <taxon>Bacteroidota</taxon>
        <taxon>Flavobacteriia</taxon>
        <taxon>Flavobacteriales</taxon>
        <taxon>Flavobacteriaceae</taxon>
        <taxon>Tenacibaculum</taxon>
    </lineage>
</organism>
<name>A0A3E0HH32_9FLAO</name>
<accession>A0A3E0HH32</accession>
<comment type="caution">
    <text evidence="1">The sequence shown here is derived from an EMBL/GenBank/DDBJ whole genome shotgun (WGS) entry which is preliminary data.</text>
</comment>
<reference evidence="1 2" key="1">
    <citation type="submission" date="2018-08" db="EMBL/GenBank/DDBJ databases">
        <title>Genomic Encyclopedia of Type Strains, Phase IV (KMG-IV): sequencing the most valuable type-strain genomes for metagenomic binning, comparative biology and taxonomic classification.</title>
        <authorList>
            <person name="Goeker M."/>
        </authorList>
    </citation>
    <scope>NUCLEOTIDE SEQUENCE [LARGE SCALE GENOMIC DNA]</scope>
    <source>
        <strain evidence="1 2">DSM 18841</strain>
    </source>
</reference>
<gene>
    <name evidence="1" type="ORF">C7448_11072</name>
</gene>
<dbReference type="EMBL" id="QUNS01000010">
    <property type="protein sequence ID" value="REH45044.1"/>
    <property type="molecule type" value="Genomic_DNA"/>
</dbReference>
<evidence type="ECO:0000313" key="1">
    <source>
        <dbReference type="EMBL" id="REH45044.1"/>
    </source>
</evidence>
<dbReference type="AlphaFoldDB" id="A0A3E0HH32"/>
<evidence type="ECO:0000313" key="2">
    <source>
        <dbReference type="Proteomes" id="UP000256884"/>
    </source>
</evidence>
<dbReference type="Proteomes" id="UP000256884">
    <property type="component" value="Unassembled WGS sequence"/>
</dbReference>
<sequence>MHSYPDELQVQDTKVKLSRHVTGFAEQKQGVILH</sequence>
<proteinExistence type="predicted"/>
<protein>
    <submittedName>
        <fullName evidence="1">Uncharacterized protein</fullName>
    </submittedName>
</protein>